<dbReference type="Pfam" id="PF09926">
    <property type="entry name" value="DUF2158"/>
    <property type="match status" value="1"/>
</dbReference>
<dbReference type="InterPro" id="IPR019226">
    <property type="entry name" value="DUF2158"/>
</dbReference>
<name>A0A6J5NF67_9CAUD</name>
<gene>
    <name evidence="1" type="ORF">UFOVP673_41</name>
</gene>
<organism evidence="1">
    <name type="scientific">uncultured Caudovirales phage</name>
    <dbReference type="NCBI Taxonomy" id="2100421"/>
    <lineage>
        <taxon>Viruses</taxon>
        <taxon>Duplodnaviria</taxon>
        <taxon>Heunggongvirae</taxon>
        <taxon>Uroviricota</taxon>
        <taxon>Caudoviricetes</taxon>
        <taxon>Peduoviridae</taxon>
        <taxon>Maltschvirus</taxon>
        <taxon>Maltschvirus maltsch</taxon>
    </lineage>
</organism>
<evidence type="ECO:0000313" key="1">
    <source>
        <dbReference type="EMBL" id="CAB4156131.1"/>
    </source>
</evidence>
<dbReference type="EMBL" id="LR796631">
    <property type="protein sequence ID" value="CAB4156131.1"/>
    <property type="molecule type" value="Genomic_DNA"/>
</dbReference>
<proteinExistence type="predicted"/>
<sequence length="232" mass="25864">MNHNYTDTELQAAIDTAFPDVRREDRFPLDMSPSGYHWKEEAPNRLTIIKSALASLPEPVDEESMLLNLLAVIHRDGGHYQAEHGTRKAVEDACKEWQRLISIVEKTGLTEPKQSLSQLRPIAEAGPVPEGCVRVRAWKGINNWVYGGEEWDGDTHFADIRLPAPAEKPEPLVTKPISLPEWTPQVGDVVTLKSGGPKMTVMQDMGHKFLCAYDFHGEVKTVSISTNCLQPA</sequence>
<accession>A0A6J5NF67</accession>
<reference evidence="1" key="1">
    <citation type="submission" date="2020-04" db="EMBL/GenBank/DDBJ databases">
        <authorList>
            <person name="Chiriac C."/>
            <person name="Salcher M."/>
            <person name="Ghai R."/>
            <person name="Kavagutti S V."/>
        </authorList>
    </citation>
    <scope>NUCLEOTIDE SEQUENCE</scope>
</reference>
<protein>
    <submittedName>
        <fullName evidence="1">Uncharacterized protein</fullName>
    </submittedName>
</protein>